<dbReference type="EMBL" id="OV725082">
    <property type="protein sequence ID" value="CAH1406741.1"/>
    <property type="molecule type" value="Genomic_DNA"/>
</dbReference>
<proteinExistence type="predicted"/>
<keyword evidence="2" id="KW-1185">Reference proteome</keyword>
<reference evidence="1" key="1">
    <citation type="submission" date="2022-01" db="EMBL/GenBank/DDBJ databases">
        <authorList>
            <person name="King R."/>
        </authorList>
    </citation>
    <scope>NUCLEOTIDE SEQUENCE</scope>
</reference>
<dbReference type="Proteomes" id="UP001152798">
    <property type="component" value="Chromosome 6"/>
</dbReference>
<protein>
    <submittedName>
        <fullName evidence="1">Uncharacterized protein</fullName>
    </submittedName>
</protein>
<feature type="non-terminal residue" evidence="1">
    <location>
        <position position="103"/>
    </location>
</feature>
<name>A0A9P0HR52_NEZVI</name>
<accession>A0A9P0HR52</accession>
<evidence type="ECO:0000313" key="2">
    <source>
        <dbReference type="Proteomes" id="UP001152798"/>
    </source>
</evidence>
<organism evidence="1 2">
    <name type="scientific">Nezara viridula</name>
    <name type="common">Southern green stink bug</name>
    <name type="synonym">Cimex viridulus</name>
    <dbReference type="NCBI Taxonomy" id="85310"/>
    <lineage>
        <taxon>Eukaryota</taxon>
        <taxon>Metazoa</taxon>
        <taxon>Ecdysozoa</taxon>
        <taxon>Arthropoda</taxon>
        <taxon>Hexapoda</taxon>
        <taxon>Insecta</taxon>
        <taxon>Pterygota</taxon>
        <taxon>Neoptera</taxon>
        <taxon>Paraneoptera</taxon>
        <taxon>Hemiptera</taxon>
        <taxon>Heteroptera</taxon>
        <taxon>Panheteroptera</taxon>
        <taxon>Pentatomomorpha</taxon>
        <taxon>Pentatomoidea</taxon>
        <taxon>Pentatomidae</taxon>
        <taxon>Pentatominae</taxon>
        <taxon>Nezara</taxon>
    </lineage>
</organism>
<dbReference type="AlphaFoldDB" id="A0A9P0HR52"/>
<feature type="non-terminal residue" evidence="1">
    <location>
        <position position="1"/>
    </location>
</feature>
<sequence length="103" mass="11492">MYNYRTIALGTLEETAWKAGKQAGGLNQQRGNRAAEICRSNEQRGNTAECRKLERNVKTGRGGAGQRWKLCLKTNLKPCLTPDPLNDLFRSITNNLETSLTPI</sequence>
<gene>
    <name evidence="1" type="ORF">NEZAVI_LOCUS14616</name>
</gene>
<evidence type="ECO:0000313" key="1">
    <source>
        <dbReference type="EMBL" id="CAH1406741.1"/>
    </source>
</evidence>